<dbReference type="SMART" id="SM00724">
    <property type="entry name" value="TLC"/>
    <property type="match status" value="1"/>
</dbReference>
<name>A0A8H5I258_9AGAR</name>
<dbReference type="OrthoDB" id="537032at2759"/>
<feature type="compositionally biased region" description="Acidic residues" evidence="7">
    <location>
        <begin position="342"/>
        <end position="357"/>
    </location>
</feature>
<reference evidence="10 11" key="1">
    <citation type="journal article" date="2020" name="ISME J.">
        <title>Uncovering the hidden diversity of litter-decomposition mechanisms in mushroom-forming fungi.</title>
        <authorList>
            <person name="Floudas D."/>
            <person name="Bentzer J."/>
            <person name="Ahren D."/>
            <person name="Johansson T."/>
            <person name="Persson P."/>
            <person name="Tunlid A."/>
        </authorList>
    </citation>
    <scope>NUCLEOTIDE SEQUENCE [LARGE SCALE GENOMIC DNA]</scope>
    <source>
        <strain evidence="10 11">CBS 406.79</strain>
    </source>
</reference>
<dbReference type="PANTHER" id="PTHR12560:SF0">
    <property type="entry name" value="LD18904P"/>
    <property type="match status" value="1"/>
</dbReference>
<dbReference type="Pfam" id="PF03798">
    <property type="entry name" value="TRAM_LAG1_CLN8"/>
    <property type="match status" value="1"/>
</dbReference>
<accession>A0A8H5I258</accession>
<evidence type="ECO:0000256" key="1">
    <source>
        <dbReference type="ARBA" id="ARBA00004141"/>
    </source>
</evidence>
<feature type="transmembrane region" description="Helical" evidence="8">
    <location>
        <begin position="305"/>
        <end position="329"/>
    </location>
</feature>
<evidence type="ECO:0000256" key="2">
    <source>
        <dbReference type="ARBA" id="ARBA00009808"/>
    </source>
</evidence>
<organism evidence="10 11">
    <name type="scientific">Collybiopsis confluens</name>
    <dbReference type="NCBI Taxonomy" id="2823264"/>
    <lineage>
        <taxon>Eukaryota</taxon>
        <taxon>Fungi</taxon>
        <taxon>Dikarya</taxon>
        <taxon>Basidiomycota</taxon>
        <taxon>Agaricomycotina</taxon>
        <taxon>Agaricomycetes</taxon>
        <taxon>Agaricomycetidae</taxon>
        <taxon>Agaricales</taxon>
        <taxon>Marasmiineae</taxon>
        <taxon>Omphalotaceae</taxon>
        <taxon>Collybiopsis</taxon>
    </lineage>
</organism>
<evidence type="ECO:0000259" key="9">
    <source>
        <dbReference type="PROSITE" id="PS50922"/>
    </source>
</evidence>
<dbReference type="InterPro" id="IPR006634">
    <property type="entry name" value="TLC-dom"/>
</dbReference>
<feature type="transmembrane region" description="Helical" evidence="8">
    <location>
        <begin position="46"/>
        <end position="67"/>
    </location>
</feature>
<dbReference type="GO" id="GO:0046513">
    <property type="term" value="P:ceramide biosynthetic process"/>
    <property type="evidence" value="ECO:0007669"/>
    <property type="project" value="InterPro"/>
</dbReference>
<feature type="domain" description="TLC" evidence="9">
    <location>
        <begin position="117"/>
        <end position="333"/>
    </location>
</feature>
<comment type="caution">
    <text evidence="10">The sequence shown here is derived from an EMBL/GenBank/DDBJ whole genome shotgun (WGS) entry which is preliminary data.</text>
</comment>
<dbReference type="GO" id="GO:0050291">
    <property type="term" value="F:sphingosine N-acyltransferase activity"/>
    <property type="evidence" value="ECO:0007669"/>
    <property type="project" value="InterPro"/>
</dbReference>
<keyword evidence="5 6" id="KW-0472">Membrane</keyword>
<dbReference type="InterPro" id="IPR016439">
    <property type="entry name" value="Lag1/Lac1-like"/>
</dbReference>
<dbReference type="PROSITE" id="PS50922">
    <property type="entry name" value="TLC"/>
    <property type="match status" value="1"/>
</dbReference>
<evidence type="ECO:0000256" key="4">
    <source>
        <dbReference type="ARBA" id="ARBA00022989"/>
    </source>
</evidence>
<evidence type="ECO:0000256" key="3">
    <source>
        <dbReference type="ARBA" id="ARBA00022692"/>
    </source>
</evidence>
<dbReference type="PANTHER" id="PTHR12560">
    <property type="entry name" value="LONGEVITY ASSURANCE FACTOR 1 LAG1"/>
    <property type="match status" value="1"/>
</dbReference>
<dbReference type="Proteomes" id="UP000518752">
    <property type="component" value="Unassembled WGS sequence"/>
</dbReference>
<sequence length="357" mass="41359">MSSHRLSQLLQDYLHPFFSLASPTDTPKNPDSFPDSQYYHTDPKDLCLVITIIAVFAVLRDVLRLGLFEPFARWKLSRDLKSRRKAQAGNLNGSANGNGHSHSKGAFTKAERRKMHHSVFRFAEQGWSVVYYPLQWGYGLYVHANLPTKLLDPVDVWIDYPHVVLPGPVKIYYLTQLAFYLHQILILNAEARRKDHVQMMTHHIITVFLLWGSYYYNVTRIGCLVTVLMDTCDIFLPLAKMLRYLNLPKIFPDLTFGVFMVSWFITRHVLFVIAIKSTIFDLPRNIPYIWDPERGLYLTKGSHTMFILCMLALEIIQMIWFALIIRIAWRVIMAGESASDDRSDEEGENDVIDDKDD</sequence>
<keyword evidence="4 8" id="KW-1133">Transmembrane helix</keyword>
<evidence type="ECO:0000256" key="7">
    <source>
        <dbReference type="SAM" id="MobiDB-lite"/>
    </source>
</evidence>
<dbReference type="AlphaFoldDB" id="A0A8H5I258"/>
<dbReference type="EMBL" id="JAACJN010000001">
    <property type="protein sequence ID" value="KAF5393783.1"/>
    <property type="molecule type" value="Genomic_DNA"/>
</dbReference>
<keyword evidence="3 6" id="KW-0812">Transmembrane</keyword>
<gene>
    <name evidence="10" type="ORF">D9757_000071</name>
</gene>
<protein>
    <recommendedName>
        <fullName evidence="9">TLC domain-containing protein</fullName>
    </recommendedName>
</protein>
<evidence type="ECO:0000256" key="5">
    <source>
        <dbReference type="ARBA" id="ARBA00023136"/>
    </source>
</evidence>
<feature type="region of interest" description="Disordered" evidence="7">
    <location>
        <begin position="338"/>
        <end position="357"/>
    </location>
</feature>
<evidence type="ECO:0000313" key="11">
    <source>
        <dbReference type="Proteomes" id="UP000518752"/>
    </source>
</evidence>
<feature type="transmembrane region" description="Helical" evidence="8">
    <location>
        <begin position="201"/>
        <end position="218"/>
    </location>
</feature>
<evidence type="ECO:0000313" key="10">
    <source>
        <dbReference type="EMBL" id="KAF5393783.1"/>
    </source>
</evidence>
<comment type="subcellular location">
    <subcellularLocation>
        <location evidence="1">Membrane</location>
        <topology evidence="1">Multi-pass membrane protein</topology>
    </subcellularLocation>
</comment>
<keyword evidence="11" id="KW-1185">Reference proteome</keyword>
<dbReference type="GO" id="GO:0016020">
    <property type="term" value="C:membrane"/>
    <property type="evidence" value="ECO:0007669"/>
    <property type="project" value="UniProtKB-SubCell"/>
</dbReference>
<comment type="similarity">
    <text evidence="2">Belongs to the sphingosine N-acyltransferase family.</text>
</comment>
<feature type="transmembrane region" description="Helical" evidence="8">
    <location>
        <begin position="254"/>
        <end position="275"/>
    </location>
</feature>
<proteinExistence type="inferred from homology"/>
<dbReference type="PIRSF" id="PIRSF005225">
    <property type="entry name" value="LAG1_LAC1"/>
    <property type="match status" value="1"/>
</dbReference>
<evidence type="ECO:0000256" key="8">
    <source>
        <dbReference type="SAM" id="Phobius"/>
    </source>
</evidence>
<evidence type="ECO:0000256" key="6">
    <source>
        <dbReference type="PROSITE-ProRule" id="PRU00205"/>
    </source>
</evidence>